<sequence>MEREPATQTSDGRGRAFLSRRVPLSVLLVLLVCVAGAAYVVVRNATRVTMVPVTVKFGPVQRDTSIVRVRARAQRGLNHLRRRVADFRTRVPTLSPHQDSLVRECDSGLARLGVMVARLDSLTSPAEVLAAAQAAREYQAQLRELVNRFCRSVDSCAAAPDTDSLDREFERLLSR</sequence>
<feature type="transmembrane region" description="Helical" evidence="1">
    <location>
        <begin position="21"/>
        <end position="42"/>
    </location>
</feature>
<dbReference type="EMBL" id="DSUT01000073">
    <property type="protein sequence ID" value="HGK28043.1"/>
    <property type="molecule type" value="Genomic_DNA"/>
</dbReference>
<gene>
    <name evidence="2" type="ORF">ENS41_03735</name>
</gene>
<evidence type="ECO:0000256" key="1">
    <source>
        <dbReference type="SAM" id="Phobius"/>
    </source>
</evidence>
<organism evidence="2">
    <name type="scientific">candidate division WOR-3 bacterium</name>
    <dbReference type="NCBI Taxonomy" id="2052148"/>
    <lineage>
        <taxon>Bacteria</taxon>
        <taxon>Bacteria division WOR-3</taxon>
    </lineage>
</organism>
<evidence type="ECO:0000313" key="2">
    <source>
        <dbReference type="EMBL" id="HGK28043.1"/>
    </source>
</evidence>
<reference evidence="2" key="1">
    <citation type="journal article" date="2020" name="mSystems">
        <title>Genome- and Community-Level Interaction Insights into Carbon Utilization and Element Cycling Functions of Hydrothermarchaeota in Hydrothermal Sediment.</title>
        <authorList>
            <person name="Zhou Z."/>
            <person name="Liu Y."/>
            <person name="Xu W."/>
            <person name="Pan J."/>
            <person name="Luo Z.H."/>
            <person name="Li M."/>
        </authorList>
    </citation>
    <scope>NUCLEOTIDE SEQUENCE [LARGE SCALE GENOMIC DNA]</scope>
    <source>
        <strain evidence="2">SpSt-488</strain>
    </source>
</reference>
<protein>
    <submittedName>
        <fullName evidence="2">Uncharacterized protein</fullName>
    </submittedName>
</protein>
<keyword evidence="1" id="KW-0812">Transmembrane</keyword>
<dbReference type="AlphaFoldDB" id="A0A7C4CB47"/>
<keyword evidence="1" id="KW-0472">Membrane</keyword>
<comment type="caution">
    <text evidence="2">The sequence shown here is derived from an EMBL/GenBank/DDBJ whole genome shotgun (WGS) entry which is preliminary data.</text>
</comment>
<keyword evidence="1" id="KW-1133">Transmembrane helix</keyword>
<accession>A0A7C4CB47</accession>
<proteinExistence type="predicted"/>
<name>A0A7C4CB47_UNCW3</name>